<dbReference type="EMBL" id="DUZY01000002">
    <property type="protein sequence ID" value="DAD30012.1"/>
    <property type="molecule type" value="Genomic_DNA"/>
</dbReference>
<reference evidence="2 3" key="1">
    <citation type="journal article" date="2020" name="Mol. Biol. Evol.">
        <title>Distinct Expression and Methylation Patterns for Genes with Different Fates following a Single Whole-Genome Duplication in Flowering Plants.</title>
        <authorList>
            <person name="Shi T."/>
            <person name="Rahmani R.S."/>
            <person name="Gugger P.F."/>
            <person name="Wang M."/>
            <person name="Li H."/>
            <person name="Zhang Y."/>
            <person name="Li Z."/>
            <person name="Wang Q."/>
            <person name="Van de Peer Y."/>
            <person name="Marchal K."/>
            <person name="Chen J."/>
        </authorList>
    </citation>
    <scope>NUCLEOTIDE SEQUENCE [LARGE SCALE GENOMIC DNA]</scope>
    <source>
        <tissue evidence="2">Leaf</tissue>
    </source>
</reference>
<proteinExistence type="predicted"/>
<gene>
    <name evidence="2" type="ORF">HUJ06_031480</name>
</gene>
<dbReference type="AlphaFoldDB" id="A0A822YCG1"/>
<comment type="caution">
    <text evidence="2">The sequence shown here is derived from an EMBL/GenBank/DDBJ whole genome shotgun (WGS) entry which is preliminary data.</text>
</comment>
<sequence length="349" mass="39236">MEFKCAPKWRKEARIEAKKFLLEETRSRGKDSRKIRKGRRATVFLETNALSWFQGFVDGAIQLVKCPGWKSTLKIEESLSGGTKKKLKGLVSDANGTNGRGQRQVICIPEGRDSSGWKVLEGLLQEYTSRLFATKESELKAEGESPKESTEVTRQKTEETKEDRPDQRIPLVCLTIVPRIAVSGGNEGWEKKMVVSLKNKVKDWTEILNAIAKTLGIKDLLLLKPFESNKAILETGSINLNICRVEISEGIAMIENWCPACNEKSAKEGSFILKILGILFNLRLEPIWEKILIACVRGLGRSYEHIVDLHAARIRIAGAKPEDIPHSIDLFIDGVWHKMWVATEAEVVI</sequence>
<evidence type="ECO:0000313" key="3">
    <source>
        <dbReference type="Proteomes" id="UP000607653"/>
    </source>
</evidence>
<feature type="region of interest" description="Disordered" evidence="1">
    <location>
        <begin position="137"/>
        <end position="165"/>
    </location>
</feature>
<evidence type="ECO:0000313" key="2">
    <source>
        <dbReference type="EMBL" id="DAD30012.1"/>
    </source>
</evidence>
<keyword evidence="3" id="KW-1185">Reference proteome</keyword>
<evidence type="ECO:0000256" key="1">
    <source>
        <dbReference type="SAM" id="MobiDB-lite"/>
    </source>
</evidence>
<accession>A0A822YCG1</accession>
<name>A0A822YCG1_NELNU</name>
<protein>
    <submittedName>
        <fullName evidence="2">Uncharacterized protein</fullName>
    </submittedName>
</protein>
<organism evidence="2 3">
    <name type="scientific">Nelumbo nucifera</name>
    <name type="common">Sacred lotus</name>
    <dbReference type="NCBI Taxonomy" id="4432"/>
    <lineage>
        <taxon>Eukaryota</taxon>
        <taxon>Viridiplantae</taxon>
        <taxon>Streptophyta</taxon>
        <taxon>Embryophyta</taxon>
        <taxon>Tracheophyta</taxon>
        <taxon>Spermatophyta</taxon>
        <taxon>Magnoliopsida</taxon>
        <taxon>Proteales</taxon>
        <taxon>Nelumbonaceae</taxon>
        <taxon>Nelumbo</taxon>
    </lineage>
</organism>
<dbReference type="Proteomes" id="UP000607653">
    <property type="component" value="Unassembled WGS sequence"/>
</dbReference>